<comment type="catalytic activity">
    <reaction evidence="10 13">
        <text>a (3R)-hydroxyacyl-[ACP] + NADP(+) = a 3-oxoacyl-[ACP] + NADPH + H(+)</text>
        <dbReference type="Rhea" id="RHEA:17397"/>
        <dbReference type="Rhea" id="RHEA-COMP:9916"/>
        <dbReference type="Rhea" id="RHEA-COMP:9945"/>
        <dbReference type="ChEBI" id="CHEBI:15378"/>
        <dbReference type="ChEBI" id="CHEBI:57783"/>
        <dbReference type="ChEBI" id="CHEBI:58349"/>
        <dbReference type="ChEBI" id="CHEBI:78776"/>
        <dbReference type="ChEBI" id="CHEBI:78827"/>
        <dbReference type="EC" id="1.1.1.100"/>
    </reaction>
</comment>
<dbReference type="PRINTS" id="PR00080">
    <property type="entry name" value="SDRFAMILY"/>
</dbReference>
<evidence type="ECO:0000256" key="6">
    <source>
        <dbReference type="ARBA" id="ARBA00022837"/>
    </source>
</evidence>
<keyword evidence="5 13" id="KW-0276">Fatty acid metabolism</keyword>
<dbReference type="InterPro" id="IPR050259">
    <property type="entry name" value="SDR"/>
</dbReference>
<evidence type="ECO:0000256" key="2">
    <source>
        <dbReference type="ARBA" id="ARBA00005194"/>
    </source>
</evidence>
<comment type="subunit">
    <text evidence="13">Homotetramer.</text>
</comment>
<keyword evidence="4 13" id="KW-0444">Lipid biosynthesis</keyword>
<evidence type="ECO:0000256" key="10">
    <source>
        <dbReference type="ARBA" id="ARBA00048508"/>
    </source>
</evidence>
<name>Q8D3B0_WIGBR</name>
<dbReference type="eggNOG" id="COG1028">
    <property type="taxonomic scope" value="Bacteria"/>
</dbReference>
<evidence type="ECO:0000256" key="1">
    <source>
        <dbReference type="ARBA" id="ARBA00002607"/>
    </source>
</evidence>
<feature type="binding site" evidence="12">
    <location>
        <position position="37"/>
    </location>
    <ligand>
        <name>NADP(+)</name>
        <dbReference type="ChEBI" id="CHEBI:58349"/>
    </ligand>
</feature>
<dbReference type="HOGENOM" id="CLU_010194_1_3_6"/>
<dbReference type="GO" id="GO:0006633">
    <property type="term" value="P:fatty acid biosynthetic process"/>
    <property type="evidence" value="ECO:0007669"/>
    <property type="project" value="UniProtKB-UniPathway"/>
</dbReference>
<dbReference type="UniPathway" id="UPA00094"/>
<feature type="active site" description="Proton acceptor" evidence="11">
    <location>
        <position position="151"/>
    </location>
</feature>
<dbReference type="InterPro" id="IPR020904">
    <property type="entry name" value="Sc_DH/Rdtase_CS"/>
</dbReference>
<dbReference type="PANTHER" id="PTHR42879">
    <property type="entry name" value="3-OXOACYL-(ACYL-CARRIER-PROTEIN) REDUCTASE"/>
    <property type="match status" value="1"/>
</dbReference>
<evidence type="ECO:0000256" key="4">
    <source>
        <dbReference type="ARBA" id="ARBA00022516"/>
    </source>
</evidence>
<comment type="pathway">
    <text evidence="2 13">Lipid metabolism; fatty acid biosynthesis.</text>
</comment>
<evidence type="ECO:0000313" key="15">
    <source>
        <dbReference type="Proteomes" id="UP000000562"/>
    </source>
</evidence>
<evidence type="ECO:0000256" key="13">
    <source>
        <dbReference type="RuleBase" id="RU366074"/>
    </source>
</evidence>
<dbReference type="NCBIfam" id="NF009466">
    <property type="entry name" value="PRK12826.1-2"/>
    <property type="match status" value="1"/>
</dbReference>
<dbReference type="OrthoDB" id="9804774at2"/>
<evidence type="ECO:0000256" key="7">
    <source>
        <dbReference type="ARBA" id="ARBA00023002"/>
    </source>
</evidence>
<dbReference type="PRINTS" id="PR00081">
    <property type="entry name" value="GDHRDH"/>
</dbReference>
<organism evidence="14 15">
    <name type="scientific">Wigglesworthia glossinidia brevipalpis</name>
    <dbReference type="NCBI Taxonomy" id="36870"/>
    <lineage>
        <taxon>Bacteria</taxon>
        <taxon>Pseudomonadati</taxon>
        <taxon>Pseudomonadota</taxon>
        <taxon>Gammaproteobacteria</taxon>
        <taxon>Enterobacterales</taxon>
        <taxon>Erwiniaceae</taxon>
        <taxon>Wigglesworthia</taxon>
    </lineage>
</organism>
<evidence type="ECO:0000256" key="3">
    <source>
        <dbReference type="ARBA" id="ARBA00006484"/>
    </source>
</evidence>
<dbReference type="GO" id="GO:0051287">
    <property type="term" value="F:NAD binding"/>
    <property type="evidence" value="ECO:0007669"/>
    <property type="project" value="UniProtKB-UniRule"/>
</dbReference>
<dbReference type="NCBIfam" id="TIGR01830">
    <property type="entry name" value="3oxo_ACP_reduc"/>
    <property type="match status" value="1"/>
</dbReference>
<dbReference type="InterPro" id="IPR002347">
    <property type="entry name" value="SDR_fam"/>
</dbReference>
<accession>Q8D3B0</accession>
<comment type="similarity">
    <text evidence="3 13">Belongs to the short-chain dehydrogenases/reductases (SDR) family.</text>
</comment>
<proteinExistence type="inferred from homology"/>
<evidence type="ECO:0000313" key="14">
    <source>
        <dbReference type="EMBL" id="BAC24237.1"/>
    </source>
</evidence>
<feature type="binding site" evidence="12">
    <location>
        <begin position="151"/>
        <end position="155"/>
    </location>
    <ligand>
        <name>NADP(+)</name>
        <dbReference type="ChEBI" id="CHEBI:58349"/>
    </ligand>
</feature>
<dbReference type="SUPFAM" id="SSF51735">
    <property type="entry name" value="NAD(P)-binding Rossmann-fold domains"/>
    <property type="match status" value="1"/>
</dbReference>
<gene>
    <name evidence="14" type="primary">fabG</name>
</gene>
<dbReference type="KEGG" id="wbr:fabG"/>
<reference evidence="14 15" key="1">
    <citation type="journal article" date="2002" name="Nat. Genet.">
        <title>Genome sequence of the endocellular obligate symbiont of tsetse flies, Wigglesworthia glossinidia.</title>
        <authorList>
            <person name="Akman L."/>
            <person name="Yamashita A."/>
            <person name="Watanabe H."/>
            <person name="Oshima K."/>
            <person name="Shiba T."/>
            <person name="Hattori M."/>
            <person name="Aksoy S."/>
        </authorList>
    </citation>
    <scope>NUCLEOTIDE SEQUENCE [LARGE SCALE GENOMIC DNA]</scope>
</reference>
<sequence>MNFNKKISLVTGANRGIGKSIAKELLKRNSIVIGTSTSKEGVDIINNYVKKQGKGIVLNLLDKNSIKLCIEKIKKNFGDVDILINNAGTNKDELLIRMKENSLNHVININLISVFIISKIVIKGMIKKRYGRIINIGSVSGFTGNIGQTNYSASKSGLTGFTKSLAREVAKKGITVNMVSPGFIKTDMTKSLSENNKKNILSNIPVNRFGSTKDVANAVIFFASDLSSYITGETMHVNGGIYMK</sequence>
<dbReference type="GO" id="GO:0004316">
    <property type="term" value="F:3-oxoacyl-[acyl-carrier-protein] reductase (NADPH) activity"/>
    <property type="evidence" value="ECO:0007669"/>
    <property type="project" value="UniProtKB-UniRule"/>
</dbReference>
<evidence type="ECO:0000256" key="12">
    <source>
        <dbReference type="PIRSR" id="PIRSR611284-2"/>
    </source>
</evidence>
<dbReference type="EC" id="1.1.1.100" evidence="13"/>
<dbReference type="PROSITE" id="PS00061">
    <property type="entry name" value="ADH_SHORT"/>
    <property type="match status" value="1"/>
</dbReference>
<keyword evidence="8 13" id="KW-0443">Lipid metabolism</keyword>
<dbReference type="FunFam" id="3.40.50.720:FF:000173">
    <property type="entry name" value="3-oxoacyl-[acyl-carrier protein] reductase"/>
    <property type="match status" value="1"/>
</dbReference>
<dbReference type="InterPro" id="IPR011284">
    <property type="entry name" value="3oxo_ACP_reduc"/>
</dbReference>
<evidence type="ECO:0000256" key="9">
    <source>
        <dbReference type="ARBA" id="ARBA00023160"/>
    </source>
</evidence>
<keyword evidence="12 13" id="KW-0521">NADP</keyword>
<dbReference type="AlphaFoldDB" id="Q8D3B0"/>
<dbReference type="Proteomes" id="UP000000562">
    <property type="component" value="Chromosome"/>
</dbReference>
<dbReference type="STRING" id="36870.gene:10368569"/>
<feature type="binding site" evidence="12">
    <location>
        <position position="86"/>
    </location>
    <ligand>
        <name>NADP(+)</name>
        <dbReference type="ChEBI" id="CHEBI:58349"/>
    </ligand>
</feature>
<comment type="function">
    <text evidence="1 13">Catalyzes the NADPH-dependent reduction of beta-ketoacyl-ACP substrates to beta-hydroxyacyl-ACP products, the first reductive step in the elongation cycle of fatty acid biosynthesis.</text>
</comment>
<feature type="binding site" evidence="12">
    <location>
        <begin position="12"/>
        <end position="15"/>
    </location>
    <ligand>
        <name>NADP(+)</name>
        <dbReference type="ChEBI" id="CHEBI:58349"/>
    </ligand>
</feature>
<dbReference type="InterPro" id="IPR036291">
    <property type="entry name" value="NAD(P)-bd_dom_sf"/>
</dbReference>
<keyword evidence="7 13" id="KW-0560">Oxidoreductase</keyword>
<evidence type="ECO:0000256" key="11">
    <source>
        <dbReference type="PIRSR" id="PIRSR611284-1"/>
    </source>
</evidence>
<evidence type="ECO:0000256" key="8">
    <source>
        <dbReference type="ARBA" id="ARBA00023098"/>
    </source>
</evidence>
<protein>
    <recommendedName>
        <fullName evidence="13">3-oxoacyl-[acyl-carrier-protein] reductase</fullName>
        <ecNumber evidence="13">1.1.1.100</ecNumber>
    </recommendedName>
</protein>
<feature type="binding site" evidence="12">
    <location>
        <position position="184"/>
    </location>
    <ligand>
        <name>NADP(+)</name>
        <dbReference type="ChEBI" id="CHEBI:58349"/>
    </ligand>
</feature>
<keyword evidence="15" id="KW-1185">Reference proteome</keyword>
<dbReference type="PANTHER" id="PTHR42879:SF2">
    <property type="entry name" value="3-OXOACYL-[ACYL-CARRIER-PROTEIN] REDUCTASE FABG"/>
    <property type="match status" value="1"/>
</dbReference>
<dbReference type="EMBL" id="BA000021">
    <property type="protein sequence ID" value="BAC24237.1"/>
    <property type="molecule type" value="Genomic_DNA"/>
</dbReference>
<keyword evidence="6" id="KW-0106">Calcium</keyword>
<keyword evidence="9 13" id="KW-0275">Fatty acid biosynthesis</keyword>
<evidence type="ECO:0000256" key="5">
    <source>
        <dbReference type="ARBA" id="ARBA00022832"/>
    </source>
</evidence>
<dbReference type="Gene3D" id="3.40.50.720">
    <property type="entry name" value="NAD(P)-binding Rossmann-like Domain"/>
    <property type="match status" value="1"/>
</dbReference>
<dbReference type="Pfam" id="PF13561">
    <property type="entry name" value="adh_short_C2"/>
    <property type="match status" value="1"/>
</dbReference>